<protein>
    <submittedName>
        <fullName evidence="2 3">Uncharacterized protein isoform X2</fullName>
    </submittedName>
</protein>
<accession>A0ABM3RKI9</accession>
<keyword evidence="1" id="KW-1185">Reference proteome</keyword>
<evidence type="ECO:0000313" key="3">
    <source>
        <dbReference type="RefSeq" id="XP_056696126.1"/>
    </source>
</evidence>
<dbReference type="RefSeq" id="XP_056696128.1">
    <property type="nucleotide sequence ID" value="XM_056840150.1"/>
</dbReference>
<evidence type="ECO:0000313" key="1">
    <source>
        <dbReference type="Proteomes" id="UP000813463"/>
    </source>
</evidence>
<gene>
    <name evidence="2 3 4 5" type="primary">LOC110787005</name>
</gene>
<reference evidence="1" key="1">
    <citation type="journal article" date="2021" name="Nat. Commun.">
        <title>Genomic analyses provide insights into spinach domestication and the genetic basis of agronomic traits.</title>
        <authorList>
            <person name="Cai X."/>
            <person name="Sun X."/>
            <person name="Xu C."/>
            <person name="Sun H."/>
            <person name="Wang X."/>
            <person name="Ge C."/>
            <person name="Zhang Z."/>
            <person name="Wang Q."/>
            <person name="Fei Z."/>
            <person name="Jiao C."/>
            <person name="Wang Q."/>
        </authorList>
    </citation>
    <scope>NUCLEOTIDE SEQUENCE [LARGE SCALE GENOMIC DNA]</scope>
    <source>
        <strain evidence="1">cv. Varoflay</strain>
    </source>
</reference>
<dbReference type="Proteomes" id="UP000813463">
    <property type="component" value="Chromosome 3"/>
</dbReference>
<dbReference type="RefSeq" id="XP_056696125.1">
    <property type="nucleotide sequence ID" value="XM_056840147.1"/>
</dbReference>
<evidence type="ECO:0000313" key="5">
    <source>
        <dbReference type="RefSeq" id="XP_056696128.1"/>
    </source>
</evidence>
<organism evidence="1 5">
    <name type="scientific">Spinacia oleracea</name>
    <name type="common">Spinach</name>
    <dbReference type="NCBI Taxonomy" id="3562"/>
    <lineage>
        <taxon>Eukaryota</taxon>
        <taxon>Viridiplantae</taxon>
        <taxon>Streptophyta</taxon>
        <taxon>Embryophyta</taxon>
        <taxon>Tracheophyta</taxon>
        <taxon>Spermatophyta</taxon>
        <taxon>Magnoliopsida</taxon>
        <taxon>eudicotyledons</taxon>
        <taxon>Gunneridae</taxon>
        <taxon>Pentapetalae</taxon>
        <taxon>Caryophyllales</taxon>
        <taxon>Chenopodiaceae</taxon>
        <taxon>Chenopodioideae</taxon>
        <taxon>Anserineae</taxon>
        <taxon>Spinacia</taxon>
    </lineage>
</organism>
<dbReference type="RefSeq" id="XP_056696127.1">
    <property type="nucleotide sequence ID" value="XM_056840149.1"/>
</dbReference>
<evidence type="ECO:0000313" key="4">
    <source>
        <dbReference type="RefSeq" id="XP_056696127.1"/>
    </source>
</evidence>
<dbReference type="GeneID" id="110787005"/>
<name>A0ABM3RKI9_SPIOL</name>
<evidence type="ECO:0000313" key="2">
    <source>
        <dbReference type="RefSeq" id="XP_056696125.1"/>
    </source>
</evidence>
<reference evidence="2 3" key="2">
    <citation type="submission" date="2025-05" db="UniProtKB">
        <authorList>
            <consortium name="RefSeq"/>
        </authorList>
    </citation>
    <scope>IDENTIFICATION</scope>
    <source>
        <tissue evidence="2 3">Leaf</tissue>
    </source>
</reference>
<dbReference type="RefSeq" id="XP_056696126.1">
    <property type="nucleotide sequence ID" value="XM_056840148.1"/>
</dbReference>
<sequence length="129" mass="14966">MSFCQLPFVISVARFSIIPLMLVKQDPLAVGVHLLINIEDIIGNLIQIWGPVLWIRLLAIRGPVLWIRPSPVARRRRWQEEEQDGERKEESSYIFCSQYWELVYLEGFRWGFVPDMALGKITLLIGADI</sequence>
<proteinExistence type="predicted"/>